<evidence type="ECO:0000313" key="1">
    <source>
        <dbReference type="EMBL" id="KAJ8002512.1"/>
    </source>
</evidence>
<sequence length="145" mass="16164">MTRVDDGLLGFVVVSNLRPPVYLQTTNGCDWLNGGSTREEELLAARCGLTTEDSCRLTCANHQAPSALSKDSAETRICSLVSFPWVVTSPGCMDAEPDRLGFQVEIRRMNTKHRSVYRASLFRCSLPEAPFKLQYHVIDDVRSLV</sequence>
<organism evidence="1 2">
    <name type="scientific">Dallia pectoralis</name>
    <name type="common">Alaska blackfish</name>
    <dbReference type="NCBI Taxonomy" id="75939"/>
    <lineage>
        <taxon>Eukaryota</taxon>
        <taxon>Metazoa</taxon>
        <taxon>Chordata</taxon>
        <taxon>Craniata</taxon>
        <taxon>Vertebrata</taxon>
        <taxon>Euteleostomi</taxon>
        <taxon>Actinopterygii</taxon>
        <taxon>Neopterygii</taxon>
        <taxon>Teleostei</taxon>
        <taxon>Protacanthopterygii</taxon>
        <taxon>Esociformes</taxon>
        <taxon>Umbridae</taxon>
        <taxon>Dallia</taxon>
    </lineage>
</organism>
<comment type="caution">
    <text evidence="1">The sequence shown here is derived from an EMBL/GenBank/DDBJ whole genome shotgun (WGS) entry which is preliminary data.</text>
</comment>
<proteinExistence type="predicted"/>
<name>A0ACC2GG41_DALPE</name>
<accession>A0ACC2GG41</accession>
<evidence type="ECO:0000313" key="2">
    <source>
        <dbReference type="Proteomes" id="UP001157502"/>
    </source>
</evidence>
<keyword evidence="2" id="KW-1185">Reference proteome</keyword>
<dbReference type="EMBL" id="CM055740">
    <property type="protein sequence ID" value="KAJ8002512.1"/>
    <property type="molecule type" value="Genomic_DNA"/>
</dbReference>
<gene>
    <name evidence="1" type="ORF">DPEC_G00159680</name>
</gene>
<reference evidence="1" key="1">
    <citation type="submission" date="2021-05" db="EMBL/GenBank/DDBJ databases">
        <authorList>
            <person name="Pan Q."/>
            <person name="Jouanno E."/>
            <person name="Zahm M."/>
            <person name="Klopp C."/>
            <person name="Cabau C."/>
            <person name="Louis A."/>
            <person name="Berthelot C."/>
            <person name="Parey E."/>
            <person name="Roest Crollius H."/>
            <person name="Montfort J."/>
            <person name="Robinson-Rechavi M."/>
            <person name="Bouchez O."/>
            <person name="Lampietro C."/>
            <person name="Lopez Roques C."/>
            <person name="Donnadieu C."/>
            <person name="Postlethwait J."/>
            <person name="Bobe J."/>
            <person name="Dillon D."/>
            <person name="Chandos A."/>
            <person name="von Hippel F."/>
            <person name="Guiguen Y."/>
        </authorList>
    </citation>
    <scope>NUCLEOTIDE SEQUENCE</scope>
    <source>
        <strain evidence="1">YG-Jan2019</strain>
    </source>
</reference>
<protein>
    <submittedName>
        <fullName evidence="1">Uncharacterized protein</fullName>
    </submittedName>
</protein>
<dbReference type="Proteomes" id="UP001157502">
    <property type="component" value="Chromosome 13"/>
</dbReference>